<organism evidence="1 2">
    <name type="scientific">Providencia stuartii (strain MRSN 2154)</name>
    <dbReference type="NCBI Taxonomy" id="1157951"/>
    <lineage>
        <taxon>Bacteria</taxon>
        <taxon>Pseudomonadati</taxon>
        <taxon>Pseudomonadota</taxon>
        <taxon>Gammaproteobacteria</taxon>
        <taxon>Enterobacterales</taxon>
        <taxon>Morganellaceae</taxon>
        <taxon>Providencia</taxon>
    </lineage>
</organism>
<dbReference type="NCBIfam" id="NF008811">
    <property type="entry name" value="PRK11835.1"/>
    <property type="match status" value="1"/>
</dbReference>
<dbReference type="GeneID" id="93518901"/>
<proteinExistence type="predicted"/>
<dbReference type="HOGENOM" id="CLU_170187_0_0_6"/>
<dbReference type="KEGG" id="psi:S70_01830"/>
<dbReference type="EMBL" id="CP003488">
    <property type="protein sequence ID" value="AFH92262.1"/>
    <property type="molecule type" value="Genomic_DNA"/>
</dbReference>
<evidence type="ECO:0000313" key="1">
    <source>
        <dbReference type="EMBL" id="AFH92262.1"/>
    </source>
</evidence>
<dbReference type="PATRIC" id="fig|1157951.4.peg.368"/>
<sequence>MEKSGLSVVHRLPQSYRWLSGKIGTDVEVVPTDDFDSDKLVGLKLLSHDCATDCIAMKQLSESLSELQIESAILEWQKEICLFIHASDELAAMCRLKAAGVAIAELESGFYSS</sequence>
<gene>
    <name evidence="1" type="ordered locus">S70_01830</name>
</gene>
<evidence type="ECO:0000313" key="2">
    <source>
        <dbReference type="Proteomes" id="UP000005012"/>
    </source>
</evidence>
<reference evidence="1 2" key="1">
    <citation type="journal article" date="2012" name="J. Bacteriol.">
        <title>Complete Genome Sequence of Providencia stuartii Clinical Isolate MRSN 2154.</title>
        <authorList>
            <person name="Clifford R.J."/>
            <person name="Hang J."/>
            <person name="Riley M.C."/>
            <person name="Onmus-Leone F."/>
            <person name="Kuschner R.A."/>
            <person name="Lesho E.P."/>
            <person name="Waterman P.E."/>
        </authorList>
    </citation>
    <scope>NUCLEOTIDE SEQUENCE [LARGE SCALE GENOMIC DNA]</scope>
    <source>
        <strain evidence="1 2">MRSN 2154</strain>
    </source>
</reference>
<dbReference type="Pfam" id="PF13989">
    <property type="entry name" value="YejG"/>
    <property type="match status" value="1"/>
</dbReference>
<name>A0A140NJT9_PROSM</name>
<dbReference type="RefSeq" id="WP_004920891.1">
    <property type="nucleotide sequence ID" value="NC_017731.1"/>
</dbReference>
<dbReference type="Proteomes" id="UP000005012">
    <property type="component" value="Chromosome"/>
</dbReference>
<dbReference type="OrthoDB" id="6413388at2"/>
<reference evidence="2" key="2">
    <citation type="submission" date="2012-04" db="EMBL/GenBank/DDBJ databases">
        <title>Complete genome sequence of Providencia stuartii clinical isolate MRSN 2154.</title>
        <authorList>
            <person name="Clifford R.J."/>
            <person name="Hang J."/>
            <person name="Riley M.C."/>
            <person name="Onmus-Leone F."/>
            <person name="Kuschner R.A."/>
            <person name="Lesho E.P."/>
            <person name="Waterman P.E."/>
        </authorList>
    </citation>
    <scope>NUCLEOTIDE SEQUENCE [LARGE SCALE GENOMIC DNA]</scope>
    <source>
        <strain evidence="2">MRSN 2154</strain>
    </source>
</reference>
<evidence type="ECO:0008006" key="3">
    <source>
        <dbReference type="Google" id="ProtNLM"/>
    </source>
</evidence>
<dbReference type="InterPro" id="IPR020489">
    <property type="entry name" value="Uncharacterised_YejG"/>
</dbReference>
<dbReference type="AlphaFoldDB" id="A0A140NJT9"/>
<protein>
    <recommendedName>
        <fullName evidence="3">YejG-like protein</fullName>
    </recommendedName>
</protein>
<accession>A0A140NJT9</accession>